<protein>
    <recommendedName>
        <fullName evidence="1">cAMP-dependent protein kinase</fullName>
        <ecNumber evidence="1">2.7.11.11</ecNumber>
    </recommendedName>
</protein>
<evidence type="ECO:0000259" key="12">
    <source>
        <dbReference type="PROSITE" id="PS51285"/>
    </source>
</evidence>
<keyword evidence="4 9" id="KW-0547">Nucleotide-binding</keyword>
<feature type="region of interest" description="Disordered" evidence="10">
    <location>
        <begin position="1"/>
        <end position="205"/>
    </location>
</feature>
<dbReference type="PANTHER" id="PTHR24353:SF37">
    <property type="entry name" value="CAMP-DEPENDENT PROTEIN KINASE CATALYTIC SUBUNIT PRKX"/>
    <property type="match status" value="1"/>
</dbReference>
<evidence type="ECO:0000313" key="13">
    <source>
        <dbReference type="EMBL" id="KNE65047.1"/>
    </source>
</evidence>
<dbReference type="GO" id="GO:0005829">
    <property type="term" value="C:cytosol"/>
    <property type="evidence" value="ECO:0007669"/>
    <property type="project" value="TreeGrafter"/>
</dbReference>
<evidence type="ECO:0000256" key="5">
    <source>
        <dbReference type="ARBA" id="ARBA00022777"/>
    </source>
</evidence>
<dbReference type="SMART" id="SM00220">
    <property type="entry name" value="S_TKc"/>
    <property type="match status" value="1"/>
</dbReference>
<dbReference type="EMBL" id="GG745346">
    <property type="protein sequence ID" value="KNE65047.1"/>
    <property type="molecule type" value="Genomic_DNA"/>
</dbReference>
<feature type="compositionally biased region" description="Low complexity" evidence="10">
    <location>
        <begin position="181"/>
        <end position="205"/>
    </location>
</feature>
<dbReference type="PROSITE" id="PS50011">
    <property type="entry name" value="PROTEIN_KINASE_DOM"/>
    <property type="match status" value="1"/>
</dbReference>
<feature type="domain" description="Protein kinase" evidence="11">
    <location>
        <begin position="371"/>
        <end position="626"/>
    </location>
</feature>
<keyword evidence="14" id="KW-1185">Reference proteome</keyword>
<dbReference type="InterPro" id="IPR017441">
    <property type="entry name" value="Protein_kinase_ATP_BS"/>
</dbReference>
<name>A0A0L0SRA6_ALLM3</name>
<evidence type="ECO:0000259" key="11">
    <source>
        <dbReference type="PROSITE" id="PS50011"/>
    </source>
</evidence>
<dbReference type="GO" id="GO:0005524">
    <property type="term" value="F:ATP binding"/>
    <property type="evidence" value="ECO:0007669"/>
    <property type="project" value="UniProtKB-UniRule"/>
</dbReference>
<evidence type="ECO:0000256" key="1">
    <source>
        <dbReference type="ARBA" id="ARBA00012444"/>
    </source>
</evidence>
<keyword evidence="5 13" id="KW-0418">Kinase</keyword>
<evidence type="ECO:0000256" key="7">
    <source>
        <dbReference type="ARBA" id="ARBA00047292"/>
    </source>
</evidence>
<dbReference type="FunFam" id="1.10.510.10:FF:000005">
    <property type="entry name" value="cAMP-dependent protein kinase catalytic subunit alpha"/>
    <property type="match status" value="1"/>
</dbReference>
<dbReference type="EC" id="2.7.11.11" evidence="1"/>
<evidence type="ECO:0000256" key="4">
    <source>
        <dbReference type="ARBA" id="ARBA00022741"/>
    </source>
</evidence>
<comment type="catalytic activity">
    <reaction evidence="8">
        <text>L-seryl-[protein] + ATP = O-phospho-L-seryl-[protein] + ADP + H(+)</text>
        <dbReference type="Rhea" id="RHEA:17989"/>
        <dbReference type="Rhea" id="RHEA-COMP:9863"/>
        <dbReference type="Rhea" id="RHEA-COMP:11604"/>
        <dbReference type="ChEBI" id="CHEBI:15378"/>
        <dbReference type="ChEBI" id="CHEBI:29999"/>
        <dbReference type="ChEBI" id="CHEBI:30616"/>
        <dbReference type="ChEBI" id="CHEBI:83421"/>
        <dbReference type="ChEBI" id="CHEBI:456216"/>
        <dbReference type="EC" id="2.7.11.11"/>
    </reaction>
</comment>
<proteinExistence type="predicted"/>
<dbReference type="PROSITE" id="PS00107">
    <property type="entry name" value="PROTEIN_KINASE_ATP"/>
    <property type="match status" value="1"/>
</dbReference>
<reference evidence="13 14" key="1">
    <citation type="submission" date="2009-11" db="EMBL/GenBank/DDBJ databases">
        <title>Annotation of Allomyces macrogynus ATCC 38327.</title>
        <authorList>
            <consortium name="The Broad Institute Genome Sequencing Platform"/>
            <person name="Russ C."/>
            <person name="Cuomo C."/>
            <person name="Burger G."/>
            <person name="Gray M.W."/>
            <person name="Holland P.W.H."/>
            <person name="King N."/>
            <person name="Lang F.B.F."/>
            <person name="Roger A.J."/>
            <person name="Ruiz-Trillo I."/>
            <person name="Young S.K."/>
            <person name="Zeng Q."/>
            <person name="Gargeya S."/>
            <person name="Fitzgerald M."/>
            <person name="Haas B."/>
            <person name="Abouelleil A."/>
            <person name="Alvarado L."/>
            <person name="Arachchi H.M."/>
            <person name="Berlin A."/>
            <person name="Chapman S.B."/>
            <person name="Gearin G."/>
            <person name="Goldberg J."/>
            <person name="Griggs A."/>
            <person name="Gujja S."/>
            <person name="Hansen M."/>
            <person name="Heiman D."/>
            <person name="Howarth C."/>
            <person name="Larimer J."/>
            <person name="Lui A."/>
            <person name="MacDonald P.J.P."/>
            <person name="McCowen C."/>
            <person name="Montmayeur A."/>
            <person name="Murphy C."/>
            <person name="Neiman D."/>
            <person name="Pearson M."/>
            <person name="Priest M."/>
            <person name="Roberts A."/>
            <person name="Saif S."/>
            <person name="Shea T."/>
            <person name="Sisk P."/>
            <person name="Stolte C."/>
            <person name="Sykes S."/>
            <person name="Wortman J."/>
            <person name="Nusbaum C."/>
            <person name="Birren B."/>
        </authorList>
    </citation>
    <scope>NUCLEOTIDE SEQUENCE [LARGE SCALE GENOMIC DNA]</scope>
    <source>
        <strain evidence="13 14">ATCC 38327</strain>
    </source>
</reference>
<evidence type="ECO:0000256" key="9">
    <source>
        <dbReference type="PROSITE-ProRule" id="PRU10141"/>
    </source>
</evidence>
<feature type="compositionally biased region" description="Basic residues" evidence="10">
    <location>
        <begin position="62"/>
        <end position="77"/>
    </location>
</feature>
<evidence type="ECO:0000256" key="10">
    <source>
        <dbReference type="SAM" id="MobiDB-lite"/>
    </source>
</evidence>
<accession>A0A0L0SRA6</accession>
<dbReference type="STRING" id="578462.A0A0L0SRA6"/>
<keyword evidence="6 9" id="KW-0067">ATP-binding</keyword>
<feature type="compositionally biased region" description="Low complexity" evidence="10">
    <location>
        <begin position="78"/>
        <end position="107"/>
    </location>
</feature>
<dbReference type="AlphaFoldDB" id="A0A0L0SRA6"/>
<dbReference type="SUPFAM" id="SSF56112">
    <property type="entry name" value="Protein kinase-like (PK-like)"/>
    <property type="match status" value="1"/>
</dbReference>
<feature type="compositionally biased region" description="Low complexity" evidence="10">
    <location>
        <begin position="125"/>
        <end position="169"/>
    </location>
</feature>
<evidence type="ECO:0000256" key="8">
    <source>
        <dbReference type="ARBA" id="ARBA00047454"/>
    </source>
</evidence>
<feature type="domain" description="AGC-kinase C-terminal" evidence="12">
    <location>
        <begin position="627"/>
        <end position="684"/>
    </location>
</feature>
<feature type="compositionally biased region" description="Low complexity" evidence="10">
    <location>
        <begin position="313"/>
        <end position="325"/>
    </location>
</feature>
<feature type="compositionally biased region" description="Low complexity" evidence="10">
    <location>
        <begin position="1"/>
        <end position="30"/>
    </location>
</feature>
<dbReference type="InterPro" id="IPR000719">
    <property type="entry name" value="Prot_kinase_dom"/>
</dbReference>
<dbReference type="GO" id="GO:0009653">
    <property type="term" value="P:anatomical structure morphogenesis"/>
    <property type="evidence" value="ECO:0007669"/>
    <property type="project" value="UniProtKB-ARBA"/>
</dbReference>
<dbReference type="PROSITE" id="PS51285">
    <property type="entry name" value="AGC_KINASE_CTER"/>
    <property type="match status" value="1"/>
</dbReference>
<dbReference type="GO" id="GO:0004691">
    <property type="term" value="F:cAMP-dependent protein kinase activity"/>
    <property type="evidence" value="ECO:0007669"/>
    <property type="project" value="UniProtKB-EC"/>
</dbReference>
<dbReference type="PANTHER" id="PTHR24353">
    <property type="entry name" value="CYCLIC NUCLEOTIDE-DEPENDENT PROTEIN KINASE"/>
    <property type="match status" value="1"/>
</dbReference>
<dbReference type="Gene3D" id="1.10.510.10">
    <property type="entry name" value="Transferase(Phosphotransferase) domain 1"/>
    <property type="match status" value="1"/>
</dbReference>
<dbReference type="OMA" id="MFMSIGR"/>
<dbReference type="InterPro" id="IPR011009">
    <property type="entry name" value="Kinase-like_dom_sf"/>
</dbReference>
<dbReference type="Pfam" id="PF00069">
    <property type="entry name" value="Pkinase"/>
    <property type="match status" value="1"/>
</dbReference>
<sequence length="684" mass="71927">MLAAPSAAAPSLTAAAAAAAKPPRTPTLALHRTLLHASSSAAPSAAPAPSSRQPVPASPRPPAKRPHGARPTRRASKRTSPSGSSSSSSSSSNGNSSASSRKASGATQSGTPTSAARPVPAMQGTSTRKSTSAAATSGPTSSTMAPRPTATNATAPAQTPAAAPVVRAPATDDAREAMPHATAAVATSKTTLSTTTAPTRDHVTLPAPALPTPAASYAVVAPKQQEPAPVSKTCSSSMTTSYLMASPPQSPVLTAAPAPLLPAPTTLNSAAPAKDGAIPALALAHEVPTAPKLAAASIPTPPAVEHAHPLLWAPSSSSSSSSASPLPKPTRALSTASDASSDLASTARIAPLAKPAATAISAPRRLHLGDFQLLETLGTGTFGRVHLARHRSATSQYYAMKVLAKTDVVRLKQVAHINSERAILARVHHPFLVNMVATFHDARNLYMLLEYVSGGELFTYLRRVGRLHPNAARFYAAEIVTAIEHLHAREITYRDLKPENLLIDAQGHIKITDFGFAKVVPDRTWTLCGTPEYLAPEIIKGTGHGKAVDWWSLGILIFELLCGYPPFYDDSPYGIYEKILAGRLQFPAFVDAAARDLIRNLLAHDWTKRLGALKGGASDIKNHRWFANIDWDELVARRVTPPMVPRVHGPGDTNNFEKYPEPDPHALAPCWTAPDHYGHLFPDF</sequence>
<evidence type="ECO:0000256" key="2">
    <source>
        <dbReference type="ARBA" id="ARBA00022527"/>
    </source>
</evidence>
<dbReference type="VEuPathDB" id="FungiDB:AMAG_10713"/>
<organism evidence="13 14">
    <name type="scientific">Allomyces macrogynus (strain ATCC 38327)</name>
    <name type="common">Allomyces javanicus var. macrogynus</name>
    <dbReference type="NCBI Taxonomy" id="578462"/>
    <lineage>
        <taxon>Eukaryota</taxon>
        <taxon>Fungi</taxon>
        <taxon>Fungi incertae sedis</taxon>
        <taxon>Blastocladiomycota</taxon>
        <taxon>Blastocladiomycetes</taxon>
        <taxon>Blastocladiales</taxon>
        <taxon>Blastocladiaceae</taxon>
        <taxon>Allomyces</taxon>
    </lineage>
</organism>
<feature type="region of interest" description="Disordered" evidence="10">
    <location>
        <begin position="313"/>
        <end position="339"/>
    </location>
</feature>
<comment type="catalytic activity">
    <reaction evidence="7">
        <text>L-threonyl-[protein] + ATP = O-phospho-L-threonyl-[protein] + ADP + H(+)</text>
        <dbReference type="Rhea" id="RHEA:46608"/>
        <dbReference type="Rhea" id="RHEA-COMP:11060"/>
        <dbReference type="Rhea" id="RHEA-COMP:11605"/>
        <dbReference type="ChEBI" id="CHEBI:15378"/>
        <dbReference type="ChEBI" id="CHEBI:30013"/>
        <dbReference type="ChEBI" id="CHEBI:30616"/>
        <dbReference type="ChEBI" id="CHEBI:61977"/>
        <dbReference type="ChEBI" id="CHEBI:456216"/>
        <dbReference type="EC" id="2.7.11.11"/>
    </reaction>
</comment>
<dbReference type="Gene3D" id="3.30.200.20">
    <property type="entry name" value="Phosphorylase Kinase, domain 1"/>
    <property type="match status" value="1"/>
</dbReference>
<reference evidence="14" key="2">
    <citation type="submission" date="2009-11" db="EMBL/GenBank/DDBJ databases">
        <title>The Genome Sequence of Allomyces macrogynus strain ATCC 38327.</title>
        <authorList>
            <consortium name="The Broad Institute Genome Sequencing Platform"/>
            <person name="Russ C."/>
            <person name="Cuomo C."/>
            <person name="Shea T."/>
            <person name="Young S.K."/>
            <person name="Zeng Q."/>
            <person name="Koehrsen M."/>
            <person name="Haas B."/>
            <person name="Borodovsky M."/>
            <person name="Guigo R."/>
            <person name="Alvarado L."/>
            <person name="Berlin A."/>
            <person name="Borenstein D."/>
            <person name="Chen Z."/>
            <person name="Engels R."/>
            <person name="Freedman E."/>
            <person name="Gellesch M."/>
            <person name="Goldberg J."/>
            <person name="Griggs A."/>
            <person name="Gujja S."/>
            <person name="Heiman D."/>
            <person name="Hepburn T."/>
            <person name="Howarth C."/>
            <person name="Jen D."/>
            <person name="Larson L."/>
            <person name="Lewis B."/>
            <person name="Mehta T."/>
            <person name="Park D."/>
            <person name="Pearson M."/>
            <person name="Roberts A."/>
            <person name="Saif S."/>
            <person name="Shenoy N."/>
            <person name="Sisk P."/>
            <person name="Stolte C."/>
            <person name="Sykes S."/>
            <person name="Walk T."/>
            <person name="White J."/>
            <person name="Yandava C."/>
            <person name="Burger G."/>
            <person name="Gray M.W."/>
            <person name="Holland P.W.H."/>
            <person name="King N."/>
            <person name="Lang F.B.F."/>
            <person name="Roger A.J."/>
            <person name="Ruiz-Trillo I."/>
            <person name="Lander E."/>
            <person name="Nusbaum C."/>
        </authorList>
    </citation>
    <scope>NUCLEOTIDE SEQUENCE [LARGE SCALE GENOMIC DNA]</scope>
    <source>
        <strain evidence="14">ATCC 38327</strain>
    </source>
</reference>
<feature type="binding site" evidence="9">
    <location>
        <position position="401"/>
    </location>
    <ligand>
        <name>ATP</name>
        <dbReference type="ChEBI" id="CHEBI:30616"/>
    </ligand>
</feature>
<dbReference type="CDD" id="cd05580">
    <property type="entry name" value="STKc_PKA_like"/>
    <property type="match status" value="1"/>
</dbReference>
<gene>
    <name evidence="13" type="ORF">AMAG_10713</name>
</gene>
<dbReference type="GO" id="GO:0005952">
    <property type="term" value="C:cAMP-dependent protein kinase complex"/>
    <property type="evidence" value="ECO:0007669"/>
    <property type="project" value="TreeGrafter"/>
</dbReference>
<dbReference type="eggNOG" id="KOG0616">
    <property type="taxonomic scope" value="Eukaryota"/>
</dbReference>
<keyword evidence="2" id="KW-0723">Serine/threonine-protein kinase</keyword>
<evidence type="ECO:0000313" key="14">
    <source>
        <dbReference type="Proteomes" id="UP000054350"/>
    </source>
</evidence>
<dbReference type="OrthoDB" id="63267at2759"/>
<keyword evidence="3" id="KW-0808">Transferase</keyword>
<evidence type="ECO:0000256" key="3">
    <source>
        <dbReference type="ARBA" id="ARBA00022679"/>
    </source>
</evidence>
<dbReference type="InterPro" id="IPR000961">
    <property type="entry name" value="AGC-kinase_C"/>
</dbReference>
<feature type="compositionally biased region" description="Low complexity" evidence="10">
    <location>
        <begin position="37"/>
        <end position="55"/>
    </location>
</feature>
<evidence type="ECO:0000256" key="6">
    <source>
        <dbReference type="ARBA" id="ARBA00022840"/>
    </source>
</evidence>
<dbReference type="Proteomes" id="UP000054350">
    <property type="component" value="Unassembled WGS sequence"/>
</dbReference>
<dbReference type="PROSITE" id="PS00108">
    <property type="entry name" value="PROTEIN_KINASE_ST"/>
    <property type="match status" value="1"/>
</dbReference>
<dbReference type="SMART" id="SM00133">
    <property type="entry name" value="S_TK_X"/>
    <property type="match status" value="1"/>
</dbReference>
<dbReference type="FunFam" id="3.30.200.20:FF:000042">
    <property type="entry name" value="Aurora kinase A"/>
    <property type="match status" value="1"/>
</dbReference>
<dbReference type="InterPro" id="IPR008271">
    <property type="entry name" value="Ser/Thr_kinase_AS"/>
</dbReference>